<dbReference type="AlphaFoldDB" id="A0A1I4A6T1"/>
<name>A0A1I4A6T1_9ACTN</name>
<dbReference type="InterPro" id="IPR013211">
    <property type="entry name" value="LVIVD"/>
</dbReference>
<dbReference type="GeneID" id="96301760"/>
<sequence length="594" mass="65470">MRHFLRHALITSGVAGLVLASGTAVRAAAPDDPNIPSVCGDRRPADPQAGTYGMQLDGTFRHPSLTPAGEERFSFPGGAQDLFGKTKGYDPKSYLEGPIKLEAAYRGAEFTPDYFHSWQNIVDFDGRRYLFQYDRSEGRVYDVTDVRKVKIVESLSRNDIKAEYGENVELKDGKDWKAHDYWGASTIQWNTKLGAYVMVQSFEQKRQVGELGDSVEHSKFHNAEGVEKLRETTSFKGFKVYRLDGPRKKDWKLLATVTTDGSAADPLNAPVDGPQQGSGSLDVPYWTGGKYMFVAAAPLDTWSNTEVPTYLYSAGYQAYDMSDPARPKKIGEWHRKGQVAGESADYAKNPRCGNQTSWMGARMPLFIPKPVEEGGKYGFAALGGYGLSVLDISNPAKMTEVSHLDLPMSVGGTEADNVDVSQFEKTGMIYVSGYPLGEDCHEPYKDIFQIDVRDPAKPRIVGALPRPEPAAAAPFGDYCQRGGSFGPKRSGYYTSPGEPRQGLLPYAFYNAGVQFFDTRDPKHPKIVAQFVPAGFAKGVPDYALGNQTHGTYVEWDRKIAWVFTNDGIYAISSKKLLGTPNLGKPAKPFRTSAR</sequence>
<organism evidence="2 3">
    <name type="scientific">Streptosporangium canum</name>
    <dbReference type="NCBI Taxonomy" id="324952"/>
    <lineage>
        <taxon>Bacteria</taxon>
        <taxon>Bacillati</taxon>
        <taxon>Actinomycetota</taxon>
        <taxon>Actinomycetes</taxon>
        <taxon>Streptosporangiales</taxon>
        <taxon>Streptosporangiaceae</taxon>
        <taxon>Streptosporangium</taxon>
    </lineage>
</organism>
<dbReference type="Proteomes" id="UP000199111">
    <property type="component" value="Unassembled WGS sequence"/>
</dbReference>
<feature type="chain" id="PRO_5039604048" evidence="1">
    <location>
        <begin position="21"/>
        <end position="594"/>
    </location>
</feature>
<feature type="signal peptide" evidence="1">
    <location>
        <begin position="1"/>
        <end position="20"/>
    </location>
</feature>
<protein>
    <submittedName>
        <fullName evidence="2">LVIVD repeat-containing protein</fullName>
    </submittedName>
</protein>
<evidence type="ECO:0000313" key="3">
    <source>
        <dbReference type="Proteomes" id="UP000199111"/>
    </source>
</evidence>
<evidence type="ECO:0000313" key="2">
    <source>
        <dbReference type="EMBL" id="SFK52043.1"/>
    </source>
</evidence>
<dbReference type="RefSeq" id="WP_093890365.1">
    <property type="nucleotide sequence ID" value="NZ_FOQY01000027.1"/>
</dbReference>
<keyword evidence="1" id="KW-0732">Signal</keyword>
<dbReference type="EMBL" id="FOQY01000027">
    <property type="protein sequence ID" value="SFK52043.1"/>
    <property type="molecule type" value="Genomic_DNA"/>
</dbReference>
<keyword evidence="3" id="KW-1185">Reference proteome</keyword>
<dbReference type="Pfam" id="PF08309">
    <property type="entry name" value="LVIVD"/>
    <property type="match status" value="1"/>
</dbReference>
<reference evidence="3" key="1">
    <citation type="submission" date="2016-10" db="EMBL/GenBank/DDBJ databases">
        <authorList>
            <person name="Varghese N."/>
            <person name="Submissions S."/>
        </authorList>
    </citation>
    <scope>NUCLEOTIDE SEQUENCE [LARGE SCALE GENOMIC DNA]</scope>
    <source>
        <strain evidence="3">CGMCC 4.2126</strain>
    </source>
</reference>
<proteinExistence type="predicted"/>
<evidence type="ECO:0000256" key="1">
    <source>
        <dbReference type="SAM" id="SignalP"/>
    </source>
</evidence>
<accession>A0A1I4A6T1</accession>
<gene>
    <name evidence="2" type="ORF">SAMN05216275_12778</name>
</gene>